<dbReference type="Gene3D" id="3.40.50.300">
    <property type="entry name" value="P-loop containing nucleotide triphosphate hydrolases"/>
    <property type="match status" value="2"/>
</dbReference>
<dbReference type="Proteomes" id="UP000217785">
    <property type="component" value="Unassembled WGS sequence"/>
</dbReference>
<protein>
    <submittedName>
        <fullName evidence="3">Uncharacterized protein</fullName>
    </submittedName>
</protein>
<accession>A0A292YRG9</accession>
<feature type="domain" description="OLD protein-like TOPRIM" evidence="2">
    <location>
        <begin position="443"/>
        <end position="511"/>
    </location>
</feature>
<proteinExistence type="predicted"/>
<dbReference type="OrthoDB" id="1698838at2"/>
<dbReference type="InterPro" id="IPR034139">
    <property type="entry name" value="TOPRIM_OLD"/>
</dbReference>
<dbReference type="PANTHER" id="PTHR43581:SF4">
    <property type="entry name" value="ATP_GTP PHOSPHATASE"/>
    <property type="match status" value="1"/>
</dbReference>
<evidence type="ECO:0000313" key="3">
    <source>
        <dbReference type="EMBL" id="GAX91060.1"/>
    </source>
</evidence>
<dbReference type="InterPro" id="IPR051396">
    <property type="entry name" value="Bact_Antivir_Def_Nuclease"/>
</dbReference>
<name>A0A292YRG9_9BACL</name>
<dbReference type="CDD" id="cd01026">
    <property type="entry name" value="TOPRIM_OLD"/>
    <property type="match status" value="1"/>
</dbReference>
<evidence type="ECO:0000259" key="1">
    <source>
        <dbReference type="Pfam" id="PF13175"/>
    </source>
</evidence>
<organism evidence="3 4">
    <name type="scientific">Effusibacillus lacus</name>
    <dbReference type="NCBI Taxonomy" id="1348429"/>
    <lineage>
        <taxon>Bacteria</taxon>
        <taxon>Bacillati</taxon>
        <taxon>Bacillota</taxon>
        <taxon>Bacilli</taxon>
        <taxon>Bacillales</taxon>
        <taxon>Alicyclobacillaceae</taxon>
        <taxon>Effusibacillus</taxon>
    </lineage>
</organism>
<evidence type="ECO:0000313" key="4">
    <source>
        <dbReference type="Proteomes" id="UP000217785"/>
    </source>
</evidence>
<dbReference type="InterPro" id="IPR041685">
    <property type="entry name" value="AAA_GajA/Old/RecF-like"/>
</dbReference>
<comment type="caution">
    <text evidence="3">The sequence shown here is derived from an EMBL/GenBank/DDBJ whole genome shotgun (WGS) entry which is preliminary data.</text>
</comment>
<gene>
    <name evidence="3" type="ORF">EFBL_2720</name>
</gene>
<evidence type="ECO:0000259" key="2">
    <source>
        <dbReference type="Pfam" id="PF20469"/>
    </source>
</evidence>
<dbReference type="RefSeq" id="WP_096182783.1">
    <property type="nucleotide sequence ID" value="NZ_BDUF01000076.1"/>
</dbReference>
<dbReference type="Pfam" id="PF20469">
    <property type="entry name" value="OLD-like_TOPRIM"/>
    <property type="match status" value="1"/>
</dbReference>
<reference evidence="4" key="1">
    <citation type="submission" date="2017-07" db="EMBL/GenBank/DDBJ databases">
        <title>Draft genome sequence of Effusibacillus lacus strain skLN1.</title>
        <authorList>
            <person name="Watanabe M."/>
            <person name="Kojima H."/>
            <person name="Fukui M."/>
        </authorList>
    </citation>
    <scope>NUCLEOTIDE SEQUENCE [LARGE SCALE GENOMIC DNA]</scope>
    <source>
        <strain evidence="4">skLN1</strain>
    </source>
</reference>
<dbReference type="InterPro" id="IPR027417">
    <property type="entry name" value="P-loop_NTPase"/>
</dbReference>
<dbReference type="Pfam" id="PF13175">
    <property type="entry name" value="AAA_15"/>
    <property type="match status" value="1"/>
</dbReference>
<dbReference type="AlphaFoldDB" id="A0A292YRG9"/>
<sequence>MRLSRITIKNFRRIEYADITIAPTTFIIGHNNIGKTTIIKAIDALLSLSETVKPQDFRILKDKSIADTIEICGFFSDIDDATANSRGFKGRVVGGQYIYKKTYNLSSPSKPKITTFQYDYEITDQFQGITTWEDLMSCTGLSEEELTSILSEKRPKKDTLPKEWELKIDGAVEWKLDSEPKEVENPGGIPSVVLSKLPRLVHIPSYTDVNDIGKADGNKTLLGECLGILFEDLMSQNEIAAGIQAQLELLQTQMSPETDGSIIDRLCKEVNQVISDVFPDCGIAINPSLNNLSSVLKPQYSVELYSNVHTDAERQGTGLVRTGIFSMLRYHSHIKLKEGATSRPLLVAFEEPEIYLHPSAANLLRDTIYALGQSDQIICTTHSPWMIDLSKDWQSLTKLYINQNDYTSALNYGLSDATSTLQENEKEQIKMIKTFDDELSRIFFAEKCVVVEGDSELIAIKNSLKHLPPSIRKEILSKVQVVKARGKGAIIPIIKYLKALSIPFHVIHDRDKGKEGAEKFNNPILEAAGAPQRVSVLDNCLEDCLGYSVPSSDKPYHTHLETSKWTSWDDIPETWKEVMQKAFEFSL</sequence>
<feature type="domain" description="Endonuclease GajA/Old nuclease/RecF-like AAA" evidence="1">
    <location>
        <begin position="1"/>
        <end position="387"/>
    </location>
</feature>
<dbReference type="EMBL" id="BDUF01000076">
    <property type="protein sequence ID" value="GAX91060.1"/>
    <property type="molecule type" value="Genomic_DNA"/>
</dbReference>
<dbReference type="SUPFAM" id="SSF52540">
    <property type="entry name" value="P-loop containing nucleoside triphosphate hydrolases"/>
    <property type="match status" value="1"/>
</dbReference>
<dbReference type="PANTHER" id="PTHR43581">
    <property type="entry name" value="ATP/GTP PHOSPHATASE"/>
    <property type="match status" value="1"/>
</dbReference>
<keyword evidence="4" id="KW-1185">Reference proteome</keyword>